<keyword evidence="2" id="KW-1185">Reference proteome</keyword>
<organism evidence="2">
    <name type="scientific">Camponotus floridanus</name>
    <name type="common">Florida carpenter ant</name>
    <dbReference type="NCBI Taxonomy" id="104421"/>
    <lineage>
        <taxon>Eukaryota</taxon>
        <taxon>Metazoa</taxon>
        <taxon>Ecdysozoa</taxon>
        <taxon>Arthropoda</taxon>
        <taxon>Hexapoda</taxon>
        <taxon>Insecta</taxon>
        <taxon>Pterygota</taxon>
        <taxon>Neoptera</taxon>
        <taxon>Endopterygota</taxon>
        <taxon>Hymenoptera</taxon>
        <taxon>Apocrita</taxon>
        <taxon>Aculeata</taxon>
        <taxon>Formicoidea</taxon>
        <taxon>Formicidae</taxon>
        <taxon>Formicinae</taxon>
        <taxon>Camponotus</taxon>
    </lineage>
</organism>
<evidence type="ECO:0000313" key="2">
    <source>
        <dbReference type="Proteomes" id="UP000000311"/>
    </source>
</evidence>
<accession>E1ZVZ1</accession>
<protein>
    <submittedName>
        <fullName evidence="1">Uncharacterized protein</fullName>
    </submittedName>
</protein>
<name>E1ZVZ1_CAMFO</name>
<feature type="non-terminal residue" evidence="1">
    <location>
        <position position="63"/>
    </location>
</feature>
<dbReference type="OrthoDB" id="7554123at2759"/>
<dbReference type="EMBL" id="GL434695">
    <property type="protein sequence ID" value="EFN74648.1"/>
    <property type="molecule type" value="Genomic_DNA"/>
</dbReference>
<dbReference type="InParanoid" id="E1ZVZ1"/>
<dbReference type="Proteomes" id="UP000000311">
    <property type="component" value="Unassembled WGS sequence"/>
</dbReference>
<feature type="non-terminal residue" evidence="1">
    <location>
        <position position="1"/>
    </location>
</feature>
<dbReference type="AlphaFoldDB" id="E1ZVZ1"/>
<sequence>FSIVEFEDGIQLIPTSWIFSDNKKCYWPYYKKQEKINQAIFNEEYPDNDKWSSYDILRIFGTA</sequence>
<evidence type="ECO:0000313" key="1">
    <source>
        <dbReference type="EMBL" id="EFN74648.1"/>
    </source>
</evidence>
<reference evidence="1 2" key="1">
    <citation type="journal article" date="2010" name="Science">
        <title>Genomic comparison of the ants Camponotus floridanus and Harpegnathos saltator.</title>
        <authorList>
            <person name="Bonasio R."/>
            <person name="Zhang G."/>
            <person name="Ye C."/>
            <person name="Mutti N.S."/>
            <person name="Fang X."/>
            <person name="Qin N."/>
            <person name="Donahue G."/>
            <person name="Yang P."/>
            <person name="Li Q."/>
            <person name="Li C."/>
            <person name="Zhang P."/>
            <person name="Huang Z."/>
            <person name="Berger S.L."/>
            <person name="Reinberg D."/>
            <person name="Wang J."/>
            <person name="Liebig J."/>
        </authorList>
    </citation>
    <scope>NUCLEOTIDE SEQUENCE [LARGE SCALE GENOMIC DNA]</scope>
    <source>
        <strain evidence="2">C129</strain>
    </source>
</reference>
<gene>
    <name evidence="1" type="ORF">EAG_03097</name>
</gene>
<proteinExistence type="predicted"/>